<proteinExistence type="predicted"/>
<evidence type="ECO:0000313" key="2">
    <source>
        <dbReference type="EMBL" id="CAA9581670.1"/>
    </source>
</evidence>
<sequence>AVGRSRSRRDPRGRPARASRDSGCLEPRRAGKLGGTGRPRCPRRPPVARPAPDRGRTARRLATPVGPVERGARSAERGTRRM</sequence>
<evidence type="ECO:0000256" key="1">
    <source>
        <dbReference type="SAM" id="MobiDB-lite"/>
    </source>
</evidence>
<dbReference type="EMBL" id="CADCWM010000820">
    <property type="protein sequence ID" value="CAA9581670.1"/>
    <property type="molecule type" value="Genomic_DNA"/>
</dbReference>
<organism evidence="2">
    <name type="scientific">uncultured Thermomicrobiales bacterium</name>
    <dbReference type="NCBI Taxonomy" id="1645740"/>
    <lineage>
        <taxon>Bacteria</taxon>
        <taxon>Pseudomonadati</taxon>
        <taxon>Thermomicrobiota</taxon>
        <taxon>Thermomicrobia</taxon>
        <taxon>Thermomicrobiales</taxon>
        <taxon>environmental samples</taxon>
    </lineage>
</organism>
<gene>
    <name evidence="2" type="ORF">AVDCRST_MAG88-3413</name>
</gene>
<feature type="non-terminal residue" evidence="2">
    <location>
        <position position="1"/>
    </location>
</feature>
<name>A0A6J4VLJ4_9BACT</name>
<feature type="region of interest" description="Disordered" evidence="1">
    <location>
        <begin position="1"/>
        <end position="82"/>
    </location>
</feature>
<protein>
    <submittedName>
        <fullName evidence="2">Uncharacterized protein</fullName>
    </submittedName>
</protein>
<feature type="compositionally biased region" description="Basic and acidic residues" evidence="1">
    <location>
        <begin position="70"/>
        <end position="82"/>
    </location>
</feature>
<reference evidence="2" key="1">
    <citation type="submission" date="2020-02" db="EMBL/GenBank/DDBJ databases">
        <authorList>
            <person name="Meier V. D."/>
        </authorList>
    </citation>
    <scope>NUCLEOTIDE SEQUENCE</scope>
    <source>
        <strain evidence="2">AVDCRST_MAG88</strain>
    </source>
</reference>
<dbReference type="AlphaFoldDB" id="A0A6J4VLJ4"/>
<accession>A0A6J4VLJ4</accession>
<feature type="non-terminal residue" evidence="2">
    <location>
        <position position="82"/>
    </location>
</feature>